<comment type="caution">
    <text evidence="1">The sequence shown here is derived from an EMBL/GenBank/DDBJ whole genome shotgun (WGS) entry which is preliminary data.</text>
</comment>
<organism evidence="1 2">
    <name type="scientific">Desmophyllum pertusum</name>
    <dbReference type="NCBI Taxonomy" id="174260"/>
    <lineage>
        <taxon>Eukaryota</taxon>
        <taxon>Metazoa</taxon>
        <taxon>Cnidaria</taxon>
        <taxon>Anthozoa</taxon>
        <taxon>Hexacorallia</taxon>
        <taxon>Scleractinia</taxon>
        <taxon>Caryophylliina</taxon>
        <taxon>Caryophylliidae</taxon>
        <taxon>Desmophyllum</taxon>
    </lineage>
</organism>
<protein>
    <submittedName>
        <fullName evidence="1">Uncharacterized protein</fullName>
    </submittedName>
</protein>
<keyword evidence="2" id="KW-1185">Reference proteome</keyword>
<gene>
    <name evidence="1" type="ORF">OS493_015329</name>
</gene>
<dbReference type="EMBL" id="MU826357">
    <property type="protein sequence ID" value="KAJ7379537.1"/>
    <property type="molecule type" value="Genomic_DNA"/>
</dbReference>
<proteinExistence type="predicted"/>
<sequence length="89" mass="10253">MISQCQRSFENMERVKRCIEVSPSAPRTLKCSKEDRTSRRGLSFVCADEHTDQQQVQSSTEKEFENDLPEPLEIPKLLGLDRKVKIKAT</sequence>
<evidence type="ECO:0000313" key="1">
    <source>
        <dbReference type="EMBL" id="KAJ7379537.1"/>
    </source>
</evidence>
<evidence type="ECO:0000313" key="2">
    <source>
        <dbReference type="Proteomes" id="UP001163046"/>
    </source>
</evidence>
<accession>A0A9W9ZDE5</accession>
<name>A0A9W9ZDE5_9CNID</name>
<dbReference type="Proteomes" id="UP001163046">
    <property type="component" value="Unassembled WGS sequence"/>
</dbReference>
<reference evidence="1" key="1">
    <citation type="submission" date="2023-01" db="EMBL/GenBank/DDBJ databases">
        <title>Genome assembly of the deep-sea coral Lophelia pertusa.</title>
        <authorList>
            <person name="Herrera S."/>
            <person name="Cordes E."/>
        </authorList>
    </citation>
    <scope>NUCLEOTIDE SEQUENCE</scope>
    <source>
        <strain evidence="1">USNM1676648</strain>
        <tissue evidence="1">Polyp</tissue>
    </source>
</reference>
<dbReference type="AlphaFoldDB" id="A0A9W9ZDE5"/>